<keyword evidence="2" id="KW-1185">Reference proteome</keyword>
<name>A0ABU7CMZ8_9TELE</name>
<organism evidence="1 2">
    <name type="scientific">Characodon lateralis</name>
    <dbReference type="NCBI Taxonomy" id="208331"/>
    <lineage>
        <taxon>Eukaryota</taxon>
        <taxon>Metazoa</taxon>
        <taxon>Chordata</taxon>
        <taxon>Craniata</taxon>
        <taxon>Vertebrata</taxon>
        <taxon>Euteleostomi</taxon>
        <taxon>Actinopterygii</taxon>
        <taxon>Neopterygii</taxon>
        <taxon>Teleostei</taxon>
        <taxon>Neoteleostei</taxon>
        <taxon>Acanthomorphata</taxon>
        <taxon>Ovalentaria</taxon>
        <taxon>Atherinomorphae</taxon>
        <taxon>Cyprinodontiformes</taxon>
        <taxon>Goodeidae</taxon>
        <taxon>Characodon</taxon>
    </lineage>
</organism>
<evidence type="ECO:0000313" key="1">
    <source>
        <dbReference type="EMBL" id="MED6264336.1"/>
    </source>
</evidence>
<dbReference type="EMBL" id="JAHUTJ010001004">
    <property type="protein sequence ID" value="MED6264336.1"/>
    <property type="molecule type" value="Genomic_DNA"/>
</dbReference>
<comment type="caution">
    <text evidence="1">The sequence shown here is derived from an EMBL/GenBank/DDBJ whole genome shotgun (WGS) entry which is preliminary data.</text>
</comment>
<proteinExistence type="predicted"/>
<dbReference type="InterPro" id="IPR011029">
    <property type="entry name" value="DEATH-like_dom_sf"/>
</dbReference>
<evidence type="ECO:0000313" key="2">
    <source>
        <dbReference type="Proteomes" id="UP001352852"/>
    </source>
</evidence>
<sequence>MSFWQTGSARHDSAAATAGWNDATAELLVETLNQLSPEEFKEFKTLVQLETGSVLTSSSRSRAGNM</sequence>
<reference evidence="1 2" key="1">
    <citation type="submission" date="2021-06" db="EMBL/GenBank/DDBJ databases">
        <authorList>
            <person name="Palmer J.M."/>
        </authorList>
    </citation>
    <scope>NUCLEOTIDE SEQUENCE [LARGE SCALE GENOMIC DNA]</scope>
    <source>
        <strain evidence="1 2">CL_MEX2019</strain>
        <tissue evidence="1">Muscle</tissue>
    </source>
</reference>
<dbReference type="Gene3D" id="1.10.533.10">
    <property type="entry name" value="Death Domain, Fas"/>
    <property type="match status" value="1"/>
</dbReference>
<protein>
    <submittedName>
        <fullName evidence="1">Uncharacterized protein</fullName>
    </submittedName>
</protein>
<dbReference type="Proteomes" id="UP001352852">
    <property type="component" value="Unassembled WGS sequence"/>
</dbReference>
<accession>A0ABU7CMZ8</accession>
<gene>
    <name evidence="1" type="ORF">CHARACLAT_013768</name>
</gene>